<dbReference type="GO" id="GO:0008198">
    <property type="term" value="F:ferrous iron binding"/>
    <property type="evidence" value="ECO:0007669"/>
    <property type="project" value="InterPro"/>
</dbReference>
<dbReference type="InterPro" id="IPR004360">
    <property type="entry name" value="Glyas_Fos-R_dOase_dom"/>
</dbReference>
<keyword evidence="3" id="KW-0560">Oxidoreductase</keyword>
<dbReference type="SUPFAM" id="SSF54593">
    <property type="entry name" value="Glyoxalase/Bleomycin resistance protein/Dihydroxybiphenyl dioxygenase"/>
    <property type="match status" value="1"/>
</dbReference>
<dbReference type="PANTHER" id="PTHR21366:SF19">
    <property type="entry name" value="METAPYROCATECHASE"/>
    <property type="match status" value="1"/>
</dbReference>
<dbReference type="AlphaFoldDB" id="A0A1I2A7M7"/>
<organism evidence="3 4">
    <name type="scientific">Lentibacillus persicus</name>
    <dbReference type="NCBI Taxonomy" id="640948"/>
    <lineage>
        <taxon>Bacteria</taxon>
        <taxon>Bacillati</taxon>
        <taxon>Bacillota</taxon>
        <taxon>Bacilli</taxon>
        <taxon>Bacillales</taxon>
        <taxon>Bacillaceae</taxon>
        <taxon>Lentibacillus</taxon>
    </lineage>
</organism>
<dbReference type="RefSeq" id="WP_245745495.1">
    <property type="nucleotide sequence ID" value="NZ_FOMR01000014.1"/>
</dbReference>
<evidence type="ECO:0000313" key="3">
    <source>
        <dbReference type="EMBL" id="SFE38810.1"/>
    </source>
</evidence>
<feature type="domain" description="VOC" evidence="2">
    <location>
        <begin position="159"/>
        <end position="283"/>
    </location>
</feature>
<dbReference type="Gene3D" id="3.10.180.10">
    <property type="entry name" value="2,3-Dihydroxybiphenyl 1,2-Dioxygenase, domain 1"/>
    <property type="match status" value="2"/>
</dbReference>
<keyword evidence="4" id="KW-1185">Reference proteome</keyword>
<evidence type="ECO:0000259" key="2">
    <source>
        <dbReference type="PROSITE" id="PS51819"/>
    </source>
</evidence>
<accession>A0A1I2A7M7</accession>
<gene>
    <name evidence="3" type="ORF">SAMN05216238_11468</name>
</gene>
<dbReference type="InterPro" id="IPR029068">
    <property type="entry name" value="Glyas_Bleomycin-R_OHBP_Dase"/>
</dbReference>
<dbReference type="STRING" id="640948.SAMN05216238_11468"/>
<dbReference type="NCBIfam" id="TIGR03211">
    <property type="entry name" value="catechol_2_3"/>
    <property type="match status" value="1"/>
</dbReference>
<dbReference type="CDD" id="cd09013">
    <property type="entry name" value="BphC-JF8_N_like"/>
    <property type="match status" value="1"/>
</dbReference>
<evidence type="ECO:0000256" key="1">
    <source>
        <dbReference type="ARBA" id="ARBA00022737"/>
    </source>
</evidence>
<dbReference type="PROSITE" id="PS51819">
    <property type="entry name" value="VOC"/>
    <property type="match status" value="2"/>
</dbReference>
<proteinExistence type="predicted"/>
<dbReference type="Proteomes" id="UP000199474">
    <property type="component" value="Unassembled WGS sequence"/>
</dbReference>
<feature type="domain" description="VOC" evidence="2">
    <location>
        <begin position="17"/>
        <end position="129"/>
    </location>
</feature>
<dbReference type="GO" id="GO:0018577">
    <property type="term" value="F:catechol 2,3-dioxygenase activity"/>
    <property type="evidence" value="ECO:0007669"/>
    <property type="project" value="InterPro"/>
</dbReference>
<keyword evidence="3" id="KW-0223">Dioxygenase</keyword>
<name>A0A1I2A7M7_9BACI</name>
<keyword evidence="1" id="KW-0677">Repeat</keyword>
<dbReference type="Pfam" id="PF00903">
    <property type="entry name" value="Glyoxalase"/>
    <property type="match status" value="1"/>
</dbReference>
<dbReference type="EMBL" id="FOMR01000014">
    <property type="protein sequence ID" value="SFE38810.1"/>
    <property type="molecule type" value="Genomic_DNA"/>
</dbReference>
<evidence type="ECO:0000313" key="4">
    <source>
        <dbReference type="Proteomes" id="UP000199474"/>
    </source>
</evidence>
<protein>
    <submittedName>
        <fullName evidence="3">Catechol 2,3-dioxygenase</fullName>
    </submittedName>
</protein>
<dbReference type="PANTHER" id="PTHR21366">
    <property type="entry name" value="GLYOXALASE FAMILY PROTEIN"/>
    <property type="match status" value="1"/>
</dbReference>
<dbReference type="InterPro" id="IPR017624">
    <property type="entry name" value="Catechol_2-3_dOase"/>
</dbReference>
<dbReference type="InterPro" id="IPR037523">
    <property type="entry name" value="VOC_core"/>
</dbReference>
<sequence>MKEQELLQELKQFDVAQLAHVEIFTPVPDETLWFFKDLLGMTEVAREGQSVYLRSYEDYYHHSLKVTERNEPGLGHVGWRASSPNALERRVKDLEKSGAGKGWIDGDLGHGAAYQFVTPDNHNMEILWDVDYYQCKDNEKTALKSRPQKRPITGIPVRRIDHVNLMSSSVNRNKEHLMNDLGFNLREHVVKSDGDEIGAWLSVSPLVHEIAYMKDATTSEQGLGRLHHLAFWYGFPQHLHDLSDVLTEHGIKIEAGPLKHGVSQALCMYVIEPGGNRVELFGDSGYLIFDPDWEPLKWNEDEVEQAIIHYGAPLPDSYFKYGTPNVKAPVKN</sequence>
<dbReference type="InterPro" id="IPR050383">
    <property type="entry name" value="GlyoxalaseI/FosfomycinResist"/>
</dbReference>
<reference evidence="4" key="1">
    <citation type="submission" date="2016-10" db="EMBL/GenBank/DDBJ databases">
        <authorList>
            <person name="Varghese N."/>
            <person name="Submissions S."/>
        </authorList>
    </citation>
    <scope>NUCLEOTIDE SEQUENCE [LARGE SCALE GENOMIC DNA]</scope>
    <source>
        <strain evidence="4">DSM 22530</strain>
    </source>
</reference>